<sequence length="859" mass="92830">MVPQLSLRASRVVIFMTLLVMFLVASLWMGVSPLSLSLLEPSSASSAVILTTSSSRNAGGANEELPSAACNDIHMGATAPHRQQSSSTPTNQSSSPLELPAVSASQRLTLENIIEASRFFDNSRQQQQQKQQMIRSLHLHVITLGDSTAFGVSAKNLRDPQPFGPVLAEALAKKFQAEMRHSYKASSSSPSSASSPPPPPPPSIATDGEVVVGEKGKEGEEPHVQQQGRGGQQQQQQQQQQQHEKASFWSRDVSISWSSEVHAFPGFSSKKAVFALKKLETSDLEAYLARQKEGGNGIEENWFAAADEGEGEGGNATSTDGQHHLNEGDSGLHHHHSQGGGGGGSGSRNNDARESDDLESLHKDLAVEEATEERMGGNKFEGGIGVRVAGSPTAGGGGVKKGGAQGYSRFMMQSESDEDKDLVELTYESFYRRFAKRTVDARKLHLGLGNFTKKDSSRFVSSSRRSTPSAAASSGNAEDGSEGSSDLLVVVCNVLAGVNDAMMGIPWWWTRLNLHRLHDMCRVKVEKFIRLSAAGSSGTCPSSSSPSSSTSRNTAPRPPKLTIVLSVPLRIIPPYYFLQEGMTAQTFRRAKRVLDPMGQCEFYFRSPRRKLNLYHMMDIMPWVGVSSHRTYRHSRLLESYDAYVSSSHHHHGKQRGLMLWNPTAQSNRWCRRPVACRGIPIAKDFSSTKEAKLYVSSSTKPCFTIPVVHSDRATTTTTTICYVARRMIPTDKHFTFPDKLSNTAQWRYALSRWDDCLHPSPLGYHTLGDEIAGKVSRDLMNVLRVMASPAPFVNSTESMMPTTEHNNTVGGGGITSSIGDEGGNATMNGDDPSAATMMGGVVGSAEGDAAGGGAAAGVS</sequence>
<feature type="compositionally biased region" description="Basic and acidic residues" evidence="1">
    <location>
        <begin position="321"/>
        <end position="332"/>
    </location>
</feature>
<evidence type="ECO:0000256" key="2">
    <source>
        <dbReference type="SAM" id="Phobius"/>
    </source>
</evidence>
<dbReference type="Proteomes" id="UP000051952">
    <property type="component" value="Unassembled WGS sequence"/>
</dbReference>
<evidence type="ECO:0000256" key="1">
    <source>
        <dbReference type="SAM" id="MobiDB-lite"/>
    </source>
</evidence>
<feature type="region of interest" description="Disordered" evidence="1">
    <location>
        <begin position="181"/>
        <end position="247"/>
    </location>
</feature>
<feature type="region of interest" description="Disordered" evidence="1">
    <location>
        <begin position="457"/>
        <end position="483"/>
    </location>
</feature>
<protein>
    <submittedName>
        <fullName evidence="3">GPI-anchored surface protein, putative</fullName>
    </submittedName>
</protein>
<dbReference type="VEuPathDB" id="TriTrypDB:BSAL_24760"/>
<name>A0A0S4JEZ0_BODSA</name>
<feature type="compositionally biased region" description="Basic and acidic residues" evidence="1">
    <location>
        <begin position="212"/>
        <end position="223"/>
    </location>
</feature>
<feature type="compositionally biased region" description="Low complexity" evidence="1">
    <location>
        <begin position="185"/>
        <end position="194"/>
    </location>
</feature>
<keyword evidence="4" id="KW-1185">Reference proteome</keyword>
<organism evidence="3 4">
    <name type="scientific">Bodo saltans</name>
    <name type="common">Flagellated protozoan</name>
    <dbReference type="NCBI Taxonomy" id="75058"/>
    <lineage>
        <taxon>Eukaryota</taxon>
        <taxon>Discoba</taxon>
        <taxon>Euglenozoa</taxon>
        <taxon>Kinetoplastea</taxon>
        <taxon>Metakinetoplastina</taxon>
        <taxon>Eubodonida</taxon>
        <taxon>Bodonidae</taxon>
        <taxon>Bodo</taxon>
    </lineage>
</organism>
<dbReference type="EMBL" id="CYKH01001786">
    <property type="protein sequence ID" value="CUG90052.1"/>
    <property type="molecule type" value="Genomic_DNA"/>
</dbReference>
<evidence type="ECO:0000313" key="4">
    <source>
        <dbReference type="Proteomes" id="UP000051952"/>
    </source>
</evidence>
<feature type="compositionally biased region" description="Basic and acidic residues" evidence="1">
    <location>
        <begin position="350"/>
        <end position="376"/>
    </location>
</feature>
<feature type="region of interest" description="Disordered" evidence="1">
    <location>
        <begin position="534"/>
        <end position="557"/>
    </location>
</feature>
<feature type="compositionally biased region" description="Low complexity" evidence="1">
    <location>
        <begin position="534"/>
        <end position="551"/>
    </location>
</feature>
<feature type="transmembrane region" description="Helical" evidence="2">
    <location>
        <begin position="12"/>
        <end position="31"/>
    </location>
</feature>
<reference evidence="4" key="1">
    <citation type="submission" date="2015-09" db="EMBL/GenBank/DDBJ databases">
        <authorList>
            <consortium name="Pathogen Informatics"/>
        </authorList>
    </citation>
    <scope>NUCLEOTIDE SEQUENCE [LARGE SCALE GENOMIC DNA]</scope>
    <source>
        <strain evidence="4">Lake Konstanz</strain>
    </source>
</reference>
<gene>
    <name evidence="3" type="ORF">BSAL_24760</name>
</gene>
<feature type="compositionally biased region" description="Low complexity" evidence="1">
    <location>
        <begin position="232"/>
        <end position="241"/>
    </location>
</feature>
<keyword evidence="2" id="KW-1133">Transmembrane helix</keyword>
<dbReference type="AlphaFoldDB" id="A0A0S4JEZ0"/>
<keyword evidence="2" id="KW-0812">Transmembrane</keyword>
<feature type="compositionally biased region" description="Low complexity" evidence="1">
    <location>
        <begin position="458"/>
        <end position="474"/>
    </location>
</feature>
<evidence type="ECO:0000313" key="3">
    <source>
        <dbReference type="EMBL" id="CUG90052.1"/>
    </source>
</evidence>
<accession>A0A0S4JEZ0</accession>
<keyword evidence="2" id="KW-0472">Membrane</keyword>
<feature type="region of interest" description="Disordered" evidence="1">
    <location>
        <begin position="79"/>
        <end position="98"/>
    </location>
</feature>
<proteinExistence type="predicted"/>
<feature type="region of interest" description="Disordered" evidence="1">
    <location>
        <begin position="293"/>
        <end position="379"/>
    </location>
</feature>
<feature type="compositionally biased region" description="Low complexity" evidence="1">
    <location>
        <begin position="83"/>
        <end position="96"/>
    </location>
</feature>